<dbReference type="GO" id="GO:0016020">
    <property type="term" value="C:membrane"/>
    <property type="evidence" value="ECO:0007669"/>
    <property type="project" value="UniProtKB-SubCell"/>
</dbReference>
<dbReference type="AlphaFoldDB" id="A0AAV5FFG9"/>
<comment type="similarity">
    <text evidence="14">Belongs to the RING-type zinc finger family. ATL subfamily.</text>
</comment>
<dbReference type="GO" id="GO:0008270">
    <property type="term" value="F:zinc ion binding"/>
    <property type="evidence" value="ECO:0007669"/>
    <property type="project" value="UniProtKB-KW"/>
</dbReference>
<feature type="region of interest" description="Disordered" evidence="16">
    <location>
        <begin position="229"/>
        <end position="307"/>
    </location>
</feature>
<keyword evidence="5" id="KW-0808">Transferase</keyword>
<dbReference type="Proteomes" id="UP001054889">
    <property type="component" value="Unassembled WGS sequence"/>
</dbReference>
<keyword evidence="10" id="KW-0833">Ubl conjugation pathway</keyword>
<evidence type="ECO:0000256" key="10">
    <source>
        <dbReference type="ARBA" id="ARBA00022786"/>
    </source>
</evidence>
<dbReference type="GO" id="GO:0061630">
    <property type="term" value="F:ubiquitin protein ligase activity"/>
    <property type="evidence" value="ECO:0007669"/>
    <property type="project" value="UniProtKB-EC"/>
</dbReference>
<dbReference type="PANTHER" id="PTHR46913:SF19">
    <property type="entry name" value="RING-TYPE E3 UBIQUITIN TRANSFERASE"/>
    <property type="match status" value="1"/>
</dbReference>
<dbReference type="EMBL" id="BQKI01000085">
    <property type="protein sequence ID" value="GJN33731.1"/>
    <property type="molecule type" value="Genomic_DNA"/>
</dbReference>
<dbReference type="EC" id="2.3.2.27" evidence="4"/>
<dbReference type="InterPro" id="IPR013083">
    <property type="entry name" value="Znf_RING/FYVE/PHD"/>
</dbReference>
<dbReference type="FunFam" id="3.30.40.10:FF:000285">
    <property type="entry name" value="RING-H2 finger protein ATL43"/>
    <property type="match status" value="1"/>
</dbReference>
<dbReference type="SMART" id="SM00184">
    <property type="entry name" value="RING"/>
    <property type="match status" value="1"/>
</dbReference>
<evidence type="ECO:0000256" key="16">
    <source>
        <dbReference type="SAM" id="MobiDB-lite"/>
    </source>
</evidence>
<keyword evidence="11" id="KW-0862">Zinc</keyword>
<dbReference type="PROSITE" id="PS50089">
    <property type="entry name" value="ZF_RING_2"/>
    <property type="match status" value="1"/>
</dbReference>
<evidence type="ECO:0000256" key="5">
    <source>
        <dbReference type="ARBA" id="ARBA00022679"/>
    </source>
</evidence>
<feature type="transmembrane region" description="Helical" evidence="17">
    <location>
        <begin position="59"/>
        <end position="82"/>
    </location>
</feature>
<dbReference type="Pfam" id="PF13639">
    <property type="entry name" value="zf-RING_2"/>
    <property type="match status" value="1"/>
</dbReference>
<evidence type="ECO:0000256" key="7">
    <source>
        <dbReference type="ARBA" id="ARBA00022723"/>
    </source>
</evidence>
<dbReference type="Gene3D" id="3.30.40.10">
    <property type="entry name" value="Zinc/RING finger domain, C3HC4 (zinc finger)"/>
    <property type="match status" value="1"/>
</dbReference>
<evidence type="ECO:0000256" key="4">
    <source>
        <dbReference type="ARBA" id="ARBA00012483"/>
    </source>
</evidence>
<proteinExistence type="inferred from homology"/>
<evidence type="ECO:0000256" key="15">
    <source>
        <dbReference type="PROSITE-ProRule" id="PRU00175"/>
    </source>
</evidence>
<evidence type="ECO:0000256" key="3">
    <source>
        <dbReference type="ARBA" id="ARBA00004906"/>
    </source>
</evidence>
<comment type="pathway">
    <text evidence="3">Protein modification; protein ubiquitination.</text>
</comment>
<reference evidence="19" key="2">
    <citation type="submission" date="2021-12" db="EMBL/GenBank/DDBJ databases">
        <title>Resequencing data analysis of finger millet.</title>
        <authorList>
            <person name="Hatakeyama M."/>
            <person name="Aluri S."/>
            <person name="Balachadran M.T."/>
            <person name="Sivarajan S.R."/>
            <person name="Poveda L."/>
            <person name="Shimizu-Inatsugi R."/>
            <person name="Schlapbach R."/>
            <person name="Sreeman S.M."/>
            <person name="Shimizu K.K."/>
        </authorList>
    </citation>
    <scope>NUCLEOTIDE SEQUENCE</scope>
</reference>
<evidence type="ECO:0000256" key="13">
    <source>
        <dbReference type="ARBA" id="ARBA00023136"/>
    </source>
</evidence>
<name>A0AAV5FFG9_ELECO</name>
<evidence type="ECO:0000256" key="12">
    <source>
        <dbReference type="ARBA" id="ARBA00022989"/>
    </source>
</evidence>
<keyword evidence="20" id="KW-1185">Reference proteome</keyword>
<keyword evidence="13 17" id="KW-0472">Membrane</keyword>
<keyword evidence="8" id="KW-0732">Signal</keyword>
<dbReference type="InterPro" id="IPR001841">
    <property type="entry name" value="Znf_RING"/>
</dbReference>
<organism evidence="19 20">
    <name type="scientific">Eleusine coracana subsp. coracana</name>
    <dbReference type="NCBI Taxonomy" id="191504"/>
    <lineage>
        <taxon>Eukaryota</taxon>
        <taxon>Viridiplantae</taxon>
        <taxon>Streptophyta</taxon>
        <taxon>Embryophyta</taxon>
        <taxon>Tracheophyta</taxon>
        <taxon>Spermatophyta</taxon>
        <taxon>Magnoliopsida</taxon>
        <taxon>Liliopsida</taxon>
        <taxon>Poales</taxon>
        <taxon>Poaceae</taxon>
        <taxon>PACMAD clade</taxon>
        <taxon>Chloridoideae</taxon>
        <taxon>Cynodonteae</taxon>
        <taxon>Eleusininae</taxon>
        <taxon>Eleusine</taxon>
    </lineage>
</organism>
<accession>A0AAV5FFG9</accession>
<comment type="caution">
    <text evidence="19">The sequence shown here is derived from an EMBL/GenBank/DDBJ whole genome shotgun (WGS) entry which is preliminary data.</text>
</comment>
<dbReference type="CDD" id="cd16461">
    <property type="entry name" value="RING-H2_EL5-like"/>
    <property type="match status" value="1"/>
</dbReference>
<dbReference type="InterPro" id="IPR044600">
    <property type="entry name" value="ATL1/ATL16-like"/>
</dbReference>
<evidence type="ECO:0000256" key="1">
    <source>
        <dbReference type="ARBA" id="ARBA00000900"/>
    </source>
</evidence>
<evidence type="ECO:0000256" key="2">
    <source>
        <dbReference type="ARBA" id="ARBA00004167"/>
    </source>
</evidence>
<dbReference type="PANTHER" id="PTHR46913">
    <property type="entry name" value="RING-H2 FINGER PROTEIN ATL16"/>
    <property type="match status" value="1"/>
</dbReference>
<evidence type="ECO:0000256" key="9">
    <source>
        <dbReference type="ARBA" id="ARBA00022771"/>
    </source>
</evidence>
<dbReference type="GO" id="GO:0016567">
    <property type="term" value="P:protein ubiquitination"/>
    <property type="evidence" value="ECO:0007669"/>
    <property type="project" value="InterPro"/>
</dbReference>
<feature type="domain" description="RING-type" evidence="18">
    <location>
        <begin position="156"/>
        <end position="198"/>
    </location>
</feature>
<evidence type="ECO:0000256" key="6">
    <source>
        <dbReference type="ARBA" id="ARBA00022692"/>
    </source>
</evidence>
<dbReference type="SUPFAM" id="SSF57850">
    <property type="entry name" value="RING/U-box"/>
    <property type="match status" value="1"/>
</dbReference>
<protein>
    <recommendedName>
        <fullName evidence="4">RING-type E3 ubiquitin transferase</fullName>
        <ecNumber evidence="4">2.3.2.27</ecNumber>
    </recommendedName>
</protein>
<evidence type="ECO:0000313" key="19">
    <source>
        <dbReference type="EMBL" id="GJN33731.1"/>
    </source>
</evidence>
<keyword evidence="7" id="KW-0479">Metal-binding</keyword>
<keyword evidence="6 17" id="KW-0812">Transmembrane</keyword>
<evidence type="ECO:0000313" key="20">
    <source>
        <dbReference type="Proteomes" id="UP001054889"/>
    </source>
</evidence>
<sequence length="360" mass="38604">MYPVQPDSTVTVNCDENPLECHRCTGGGVCFELTVPPPSPIPVLPRAAPEADHHAPVRLLLTVTLLSAFLFLSLSLASLLLYRRRRRILRRRRRAAATAGTVPDDDWFGDGDEEGGGGGEVVHHVWYIRTVGLDDATIASIAAVEYRGGVGRGGDCAVCLGEFSDGELVRLLPRCAHPFHASCIDTWLRAHVNCPLCRSPVVVVPSDLPAADLEPGADVAQHEAREVLDEMPQSEVESQGEGSEDSEVSSNIESEDTAAAADDSGRVTPNPIRRSASMDSPLFLVPVPENQDDDTQCNRKLPNPSAQEMRVFRLKGKDASGISSSSCQASGFKIGRSMSSSGLGFFFSRSARSSGTVLPL</sequence>
<comment type="subcellular location">
    <subcellularLocation>
        <location evidence="2">Membrane</location>
        <topology evidence="2">Single-pass membrane protein</topology>
    </subcellularLocation>
</comment>
<evidence type="ECO:0000259" key="18">
    <source>
        <dbReference type="PROSITE" id="PS50089"/>
    </source>
</evidence>
<gene>
    <name evidence="19" type="primary">gb22354</name>
    <name evidence="19" type="ORF">PR202_gb22354</name>
</gene>
<reference evidence="19" key="1">
    <citation type="journal article" date="2018" name="DNA Res.">
        <title>Multiple hybrid de novo genome assembly of finger millet, an orphan allotetraploid crop.</title>
        <authorList>
            <person name="Hatakeyama M."/>
            <person name="Aluri S."/>
            <person name="Balachadran M.T."/>
            <person name="Sivarajan S.R."/>
            <person name="Patrignani A."/>
            <person name="Gruter S."/>
            <person name="Poveda L."/>
            <person name="Shimizu-Inatsugi R."/>
            <person name="Baeten J."/>
            <person name="Francoijs K.J."/>
            <person name="Nataraja K.N."/>
            <person name="Reddy Y.A.N."/>
            <person name="Phadnis S."/>
            <person name="Ravikumar R.L."/>
            <person name="Schlapbach R."/>
            <person name="Sreeman S.M."/>
            <person name="Shimizu K.K."/>
        </authorList>
    </citation>
    <scope>NUCLEOTIDE SEQUENCE</scope>
</reference>
<evidence type="ECO:0000256" key="17">
    <source>
        <dbReference type="SAM" id="Phobius"/>
    </source>
</evidence>
<evidence type="ECO:0000256" key="11">
    <source>
        <dbReference type="ARBA" id="ARBA00022833"/>
    </source>
</evidence>
<keyword evidence="9 15" id="KW-0863">Zinc-finger</keyword>
<evidence type="ECO:0000256" key="8">
    <source>
        <dbReference type="ARBA" id="ARBA00022729"/>
    </source>
</evidence>
<evidence type="ECO:0000256" key="14">
    <source>
        <dbReference type="ARBA" id="ARBA00024209"/>
    </source>
</evidence>
<comment type="catalytic activity">
    <reaction evidence="1">
        <text>S-ubiquitinyl-[E2 ubiquitin-conjugating enzyme]-L-cysteine + [acceptor protein]-L-lysine = [E2 ubiquitin-conjugating enzyme]-L-cysteine + N(6)-ubiquitinyl-[acceptor protein]-L-lysine.</text>
        <dbReference type="EC" id="2.3.2.27"/>
    </reaction>
</comment>
<keyword evidence="12 17" id="KW-1133">Transmembrane helix</keyword>